<evidence type="ECO:0000256" key="1">
    <source>
        <dbReference type="SAM" id="Phobius"/>
    </source>
</evidence>
<dbReference type="EMBL" id="DQVM01000111">
    <property type="protein sequence ID" value="HIQ30050.1"/>
    <property type="molecule type" value="Genomic_DNA"/>
</dbReference>
<protein>
    <submittedName>
        <fullName evidence="2">Uncharacterized protein</fullName>
    </submittedName>
</protein>
<keyword evidence="1" id="KW-1133">Transmembrane helix</keyword>
<accession>A0A833ECQ7</accession>
<feature type="transmembrane region" description="Helical" evidence="1">
    <location>
        <begin position="103"/>
        <end position="124"/>
    </location>
</feature>
<reference evidence="2" key="1">
    <citation type="journal article" date="2020" name="ISME J.">
        <title>Gammaproteobacteria mediating utilization of methyl-, sulfur- and petroleum organic compounds in deep ocean hydrothermal plumes.</title>
        <authorList>
            <person name="Zhou Z."/>
            <person name="Liu Y."/>
            <person name="Pan J."/>
            <person name="Cron B.R."/>
            <person name="Toner B.M."/>
            <person name="Anantharaman K."/>
            <person name="Breier J.A."/>
            <person name="Dick G.J."/>
            <person name="Li M."/>
        </authorList>
    </citation>
    <scope>NUCLEOTIDE SEQUENCE</scope>
    <source>
        <strain evidence="2">SZUA-1515</strain>
    </source>
</reference>
<feature type="transmembrane region" description="Helical" evidence="1">
    <location>
        <begin position="313"/>
        <end position="331"/>
    </location>
</feature>
<name>A0A833ECQ7_CALS0</name>
<dbReference type="Proteomes" id="UP000608579">
    <property type="component" value="Unassembled WGS sequence"/>
</dbReference>
<feature type="transmembrane region" description="Helical" evidence="1">
    <location>
        <begin position="130"/>
        <end position="154"/>
    </location>
</feature>
<organism evidence="2 3">
    <name type="scientific">Caldiarchaeum subterraneum</name>
    <dbReference type="NCBI Taxonomy" id="311458"/>
    <lineage>
        <taxon>Archaea</taxon>
        <taxon>Nitrososphaerota</taxon>
        <taxon>Candidatus Caldarchaeales</taxon>
        <taxon>Candidatus Caldarchaeaceae</taxon>
        <taxon>Candidatus Caldarchaeum</taxon>
    </lineage>
</organism>
<dbReference type="AlphaFoldDB" id="A0A833ECQ7"/>
<evidence type="ECO:0000313" key="3">
    <source>
        <dbReference type="Proteomes" id="UP000608579"/>
    </source>
</evidence>
<feature type="transmembrane region" description="Helical" evidence="1">
    <location>
        <begin position="36"/>
        <end position="58"/>
    </location>
</feature>
<feature type="transmembrane region" description="Helical" evidence="1">
    <location>
        <begin position="78"/>
        <end position="96"/>
    </location>
</feature>
<proteinExistence type="predicted"/>
<feature type="transmembrane region" description="Helical" evidence="1">
    <location>
        <begin position="175"/>
        <end position="194"/>
    </location>
</feature>
<keyword evidence="1" id="KW-0812">Transmembrane</keyword>
<gene>
    <name evidence="2" type="ORF">EYH45_05745</name>
</gene>
<comment type="caution">
    <text evidence="2">The sequence shown here is derived from an EMBL/GenBank/DDBJ whole genome shotgun (WGS) entry which is preliminary data.</text>
</comment>
<evidence type="ECO:0000313" key="2">
    <source>
        <dbReference type="EMBL" id="HIQ30050.1"/>
    </source>
</evidence>
<keyword evidence="1" id="KW-0472">Membrane</keyword>
<sequence>MGVAASGIKIPLLSTDEPPPPSKLDILSNFEVPRKIFLIPTLTISFGVLAGFFITSVYKMAKLPITPAALVQLHDHTALIATSALIMLLVLTVLNAEERVFRIAYMLMAVSLPLVTVGLLVFILAGTSSIVWVIPAGVYYLIIPITLLSAVGILKTRMREGSSTFSTPLRTALSVCLAGILILIAQGAVIALAWSNTPDVTVTYKQPEGAEYPGPYPVEFIGTAPVKGTPRGLENAHLSPGSWFHIATTWLVVLVITGERIFQGLLRRPGLLYLFAVTIPAAPLFNMLGRYLAWAGIPNGIGALLFAGHPIKGFNIISLFILGLVTLYMLTRRKAAG</sequence>
<feature type="transmembrane region" description="Helical" evidence="1">
    <location>
        <begin position="271"/>
        <end position="293"/>
    </location>
</feature>
<feature type="transmembrane region" description="Helical" evidence="1">
    <location>
        <begin position="243"/>
        <end position="262"/>
    </location>
</feature>